<accession>A0AB34JL78</accession>
<gene>
    <name evidence="1" type="ORF">AB1Y20_017296</name>
</gene>
<reference evidence="1 2" key="1">
    <citation type="journal article" date="2024" name="Science">
        <title>Giant polyketide synthase enzymes in the biosynthesis of giant marine polyether toxins.</title>
        <authorList>
            <person name="Fallon T.R."/>
            <person name="Shende V.V."/>
            <person name="Wierzbicki I.H."/>
            <person name="Pendleton A.L."/>
            <person name="Watervoot N.F."/>
            <person name="Auber R.P."/>
            <person name="Gonzalez D.J."/>
            <person name="Wisecaver J.H."/>
            <person name="Moore B.S."/>
        </authorList>
    </citation>
    <scope>NUCLEOTIDE SEQUENCE [LARGE SCALE GENOMIC DNA]</scope>
    <source>
        <strain evidence="1 2">12B1</strain>
    </source>
</reference>
<proteinExistence type="predicted"/>
<dbReference type="AlphaFoldDB" id="A0AB34JL78"/>
<dbReference type="EMBL" id="JBGBPQ010000006">
    <property type="protein sequence ID" value="KAL1522304.1"/>
    <property type="molecule type" value="Genomic_DNA"/>
</dbReference>
<protein>
    <submittedName>
        <fullName evidence="1">Uncharacterized protein</fullName>
    </submittedName>
</protein>
<name>A0AB34JL78_PRYPA</name>
<evidence type="ECO:0000313" key="1">
    <source>
        <dbReference type="EMBL" id="KAL1522304.1"/>
    </source>
</evidence>
<organism evidence="1 2">
    <name type="scientific">Prymnesium parvum</name>
    <name type="common">Toxic golden alga</name>
    <dbReference type="NCBI Taxonomy" id="97485"/>
    <lineage>
        <taxon>Eukaryota</taxon>
        <taxon>Haptista</taxon>
        <taxon>Haptophyta</taxon>
        <taxon>Prymnesiophyceae</taxon>
        <taxon>Prymnesiales</taxon>
        <taxon>Prymnesiaceae</taxon>
        <taxon>Prymnesium</taxon>
    </lineage>
</organism>
<sequence length="133" mass="14270">MRTAATLHAQAASPYELPLSDVEGELALPSATSISGAVEQARGAATSTDRDSVARKNWEERLFDWCEGTFQQLRAPGASTSIEGMLKLILKRLGEADESTSYILLSGIIVRVVRQHNANASKLVMLETIAAAV</sequence>
<dbReference type="Proteomes" id="UP001515480">
    <property type="component" value="Unassembled WGS sequence"/>
</dbReference>
<keyword evidence="2" id="KW-1185">Reference proteome</keyword>
<evidence type="ECO:0000313" key="2">
    <source>
        <dbReference type="Proteomes" id="UP001515480"/>
    </source>
</evidence>
<comment type="caution">
    <text evidence="1">The sequence shown here is derived from an EMBL/GenBank/DDBJ whole genome shotgun (WGS) entry which is preliminary data.</text>
</comment>